<feature type="domain" description="Radical SAM core" evidence="11">
    <location>
        <begin position="11"/>
        <end position="293"/>
    </location>
</feature>
<reference evidence="12 13" key="1">
    <citation type="submission" date="2018-08" db="EMBL/GenBank/DDBJ databases">
        <title>Murine metabolic-syndrome-specific gut microbial biobank.</title>
        <authorList>
            <person name="Liu C."/>
        </authorList>
    </citation>
    <scope>NUCLEOTIDE SEQUENCE [LARGE SCALE GENOMIC DNA]</scope>
    <source>
        <strain evidence="12 13">28</strain>
    </source>
</reference>
<evidence type="ECO:0000259" key="11">
    <source>
        <dbReference type="PROSITE" id="PS51918"/>
    </source>
</evidence>
<dbReference type="InterPro" id="IPR017896">
    <property type="entry name" value="4Fe4S_Fe-S-bd"/>
</dbReference>
<evidence type="ECO:0000313" key="12">
    <source>
        <dbReference type="EMBL" id="NBH61708.1"/>
    </source>
</evidence>
<feature type="domain" description="4Fe-4S ferredoxin-type" evidence="10">
    <location>
        <begin position="40"/>
        <end position="71"/>
    </location>
</feature>
<proteinExistence type="inferred from homology"/>
<dbReference type="AlphaFoldDB" id="A0A845QNU1"/>
<dbReference type="GO" id="GO:0051539">
    <property type="term" value="F:4 iron, 4 sulfur cluster binding"/>
    <property type="evidence" value="ECO:0007669"/>
    <property type="project" value="UniProtKB-KW"/>
</dbReference>
<evidence type="ECO:0000256" key="3">
    <source>
        <dbReference type="ARBA" id="ARBA00022485"/>
    </source>
</evidence>
<dbReference type="PANTHER" id="PTHR30352:SF4">
    <property type="entry name" value="PYRUVATE FORMATE-LYASE 2-ACTIVATING ENZYME"/>
    <property type="match status" value="1"/>
</dbReference>
<dbReference type="NCBIfam" id="TIGR02494">
    <property type="entry name" value="PFLE_PFLC"/>
    <property type="match status" value="1"/>
</dbReference>
<evidence type="ECO:0000256" key="2">
    <source>
        <dbReference type="ARBA" id="ARBA00009777"/>
    </source>
</evidence>
<organism evidence="12 13">
    <name type="scientific">Anaerotruncus colihominis</name>
    <dbReference type="NCBI Taxonomy" id="169435"/>
    <lineage>
        <taxon>Bacteria</taxon>
        <taxon>Bacillati</taxon>
        <taxon>Bacillota</taxon>
        <taxon>Clostridia</taxon>
        <taxon>Eubacteriales</taxon>
        <taxon>Oscillospiraceae</taxon>
        <taxon>Anaerotruncus</taxon>
    </lineage>
</organism>
<evidence type="ECO:0000256" key="4">
    <source>
        <dbReference type="ARBA" id="ARBA00022691"/>
    </source>
</evidence>
<evidence type="ECO:0000256" key="5">
    <source>
        <dbReference type="ARBA" id="ARBA00022723"/>
    </source>
</evidence>
<feature type="domain" description="4Fe-4S ferredoxin-type" evidence="10">
    <location>
        <begin position="72"/>
        <end position="97"/>
    </location>
</feature>
<comment type="cofactor">
    <cofactor evidence="1">
        <name>[4Fe-4S] cluster</name>
        <dbReference type="ChEBI" id="CHEBI:49883"/>
    </cofactor>
</comment>
<dbReference type="PROSITE" id="PS51379">
    <property type="entry name" value="4FE4S_FER_2"/>
    <property type="match status" value="2"/>
</dbReference>
<sequence>MIFNIQRCSIHDGAGLRTLVFFKGCPLRCKWCANPESQNFETEIMESRVKCVGCGLCRKVCPENAICDDGTIDRSLCTNCMQCTDICYAEAKKISGKAYTVEALYKEIEKDKPFYARFGGGVTFSGGEPLMQGGYLRDIAKRCKEKGIHVMVESCGFGVYEEFEEALPYIDGMFMDVKHMDLGVHEELTGVSNELILDNIRKISAFGIPLTIRTPVVPGCTDSEENIRAIAEFVGNLPTAKEYELLAYHDFGTPKYKALGRSYALSDIGTPSDEEMRARVKCANEVLNKYGKECFWMKNNNKEVVK</sequence>
<dbReference type="InterPro" id="IPR013785">
    <property type="entry name" value="Aldolase_TIM"/>
</dbReference>
<dbReference type="SFLD" id="SFLDS00029">
    <property type="entry name" value="Radical_SAM"/>
    <property type="match status" value="1"/>
</dbReference>
<keyword evidence="6" id="KW-0560">Oxidoreductase</keyword>
<dbReference type="SUPFAM" id="SSF54862">
    <property type="entry name" value="4Fe-4S ferredoxins"/>
    <property type="match status" value="1"/>
</dbReference>
<dbReference type="CDD" id="cd01335">
    <property type="entry name" value="Radical_SAM"/>
    <property type="match status" value="1"/>
</dbReference>
<dbReference type="InterPro" id="IPR058240">
    <property type="entry name" value="rSAM_sf"/>
</dbReference>
<evidence type="ECO:0000256" key="6">
    <source>
        <dbReference type="ARBA" id="ARBA00023002"/>
    </source>
</evidence>
<dbReference type="Proteomes" id="UP000446866">
    <property type="component" value="Unassembled WGS sequence"/>
</dbReference>
<dbReference type="InterPro" id="IPR017900">
    <property type="entry name" value="4Fe4S_Fe_S_CS"/>
</dbReference>
<comment type="similarity">
    <text evidence="2">Belongs to the organic radical-activating enzymes family.</text>
</comment>
<comment type="catalytic activity">
    <reaction evidence="9">
        <text>glycyl-[protein] + reduced [flavodoxin] + S-adenosyl-L-methionine = glycin-2-yl radical-[protein] + semiquinone [flavodoxin] + 5'-deoxyadenosine + L-methionine + H(+)</text>
        <dbReference type="Rhea" id="RHEA:61976"/>
        <dbReference type="Rhea" id="RHEA-COMP:10622"/>
        <dbReference type="Rhea" id="RHEA-COMP:14480"/>
        <dbReference type="Rhea" id="RHEA-COMP:15993"/>
        <dbReference type="Rhea" id="RHEA-COMP:15994"/>
        <dbReference type="ChEBI" id="CHEBI:15378"/>
        <dbReference type="ChEBI" id="CHEBI:17319"/>
        <dbReference type="ChEBI" id="CHEBI:29947"/>
        <dbReference type="ChEBI" id="CHEBI:32722"/>
        <dbReference type="ChEBI" id="CHEBI:57618"/>
        <dbReference type="ChEBI" id="CHEBI:57844"/>
        <dbReference type="ChEBI" id="CHEBI:59789"/>
        <dbReference type="ChEBI" id="CHEBI:140311"/>
    </reaction>
</comment>
<keyword evidence="3" id="KW-0004">4Fe-4S</keyword>
<dbReference type="Gene3D" id="3.20.20.70">
    <property type="entry name" value="Aldolase class I"/>
    <property type="match status" value="1"/>
</dbReference>
<evidence type="ECO:0000259" key="10">
    <source>
        <dbReference type="PROSITE" id="PS51379"/>
    </source>
</evidence>
<keyword evidence="5" id="KW-0479">Metal-binding</keyword>
<dbReference type="Pfam" id="PF04055">
    <property type="entry name" value="Radical_SAM"/>
    <property type="match status" value="1"/>
</dbReference>
<keyword evidence="7" id="KW-0408">Iron</keyword>
<dbReference type="RefSeq" id="WP_160201992.1">
    <property type="nucleotide sequence ID" value="NZ_QXWK01000014.1"/>
</dbReference>
<dbReference type="SFLD" id="SFLDG01118">
    <property type="entry name" value="activating_enzymes__group_2"/>
    <property type="match status" value="1"/>
</dbReference>
<evidence type="ECO:0000256" key="9">
    <source>
        <dbReference type="ARBA" id="ARBA00047365"/>
    </source>
</evidence>
<dbReference type="InterPro" id="IPR001989">
    <property type="entry name" value="Radical_activat_CS"/>
</dbReference>
<evidence type="ECO:0000256" key="1">
    <source>
        <dbReference type="ARBA" id="ARBA00001966"/>
    </source>
</evidence>
<dbReference type="InterPro" id="IPR040074">
    <property type="entry name" value="BssD/PflA/YjjW"/>
</dbReference>
<dbReference type="SUPFAM" id="SSF102114">
    <property type="entry name" value="Radical SAM enzymes"/>
    <property type="match status" value="1"/>
</dbReference>
<accession>A0A845QNU1</accession>
<keyword evidence="13" id="KW-1185">Reference proteome</keyword>
<dbReference type="Pfam" id="PF00037">
    <property type="entry name" value="Fer4"/>
    <property type="match status" value="1"/>
</dbReference>
<dbReference type="PROSITE" id="PS51918">
    <property type="entry name" value="RADICAL_SAM"/>
    <property type="match status" value="1"/>
</dbReference>
<dbReference type="GO" id="GO:0046872">
    <property type="term" value="F:metal ion binding"/>
    <property type="evidence" value="ECO:0007669"/>
    <property type="project" value="UniProtKB-KW"/>
</dbReference>
<evidence type="ECO:0000256" key="7">
    <source>
        <dbReference type="ARBA" id="ARBA00023004"/>
    </source>
</evidence>
<dbReference type="PIRSF" id="PIRSF000371">
    <property type="entry name" value="PFL_act_enz"/>
    <property type="match status" value="1"/>
</dbReference>
<protein>
    <submittedName>
        <fullName evidence="12">Glycyl-radical enzyme activating protein</fullName>
    </submittedName>
</protein>
<dbReference type="EMBL" id="QXWK01000014">
    <property type="protein sequence ID" value="NBH61708.1"/>
    <property type="molecule type" value="Genomic_DNA"/>
</dbReference>
<dbReference type="InterPro" id="IPR007197">
    <property type="entry name" value="rSAM"/>
</dbReference>
<gene>
    <name evidence="12" type="ORF">D0435_08590</name>
</gene>
<dbReference type="SFLD" id="SFLDG01066">
    <property type="entry name" value="organic_radical-activating_enz"/>
    <property type="match status" value="1"/>
</dbReference>
<dbReference type="PANTHER" id="PTHR30352">
    <property type="entry name" value="PYRUVATE FORMATE-LYASE-ACTIVATING ENZYME"/>
    <property type="match status" value="1"/>
</dbReference>
<dbReference type="GO" id="GO:0016491">
    <property type="term" value="F:oxidoreductase activity"/>
    <property type="evidence" value="ECO:0007669"/>
    <property type="project" value="UniProtKB-KW"/>
</dbReference>
<keyword evidence="8" id="KW-0411">Iron-sulfur</keyword>
<evidence type="ECO:0000313" key="13">
    <source>
        <dbReference type="Proteomes" id="UP000446866"/>
    </source>
</evidence>
<comment type="caution">
    <text evidence="12">The sequence shown here is derived from an EMBL/GenBank/DDBJ whole genome shotgun (WGS) entry which is preliminary data.</text>
</comment>
<keyword evidence="4" id="KW-0949">S-adenosyl-L-methionine</keyword>
<dbReference type="InterPro" id="IPR034457">
    <property type="entry name" value="Organic_radical-activating"/>
</dbReference>
<evidence type="ECO:0000256" key="8">
    <source>
        <dbReference type="ARBA" id="ARBA00023014"/>
    </source>
</evidence>
<dbReference type="InterPro" id="IPR012839">
    <property type="entry name" value="Organic_radical_activase"/>
</dbReference>
<name>A0A845QNU1_9FIRM</name>
<dbReference type="PROSITE" id="PS00198">
    <property type="entry name" value="4FE4S_FER_1"/>
    <property type="match status" value="1"/>
</dbReference>
<dbReference type="PROSITE" id="PS01087">
    <property type="entry name" value="RADICAL_ACTIVATING"/>
    <property type="match status" value="1"/>
</dbReference>